<keyword evidence="1" id="KW-0732">Signal</keyword>
<evidence type="ECO:0008006" key="6">
    <source>
        <dbReference type="Google" id="ProtNLM"/>
    </source>
</evidence>
<protein>
    <recommendedName>
        <fullName evidence="6">DUF2946 domain-containing protein</fullName>
    </recommendedName>
</protein>
<dbReference type="AlphaFoldDB" id="A0A6I3T0X9"/>
<feature type="chain" id="PRO_5026156896" description="DUF2946 domain-containing protein" evidence="1">
    <location>
        <begin position="23"/>
        <end position="114"/>
    </location>
</feature>
<reference evidence="2" key="1">
    <citation type="journal article" date="2014" name="Int. J. Syst. Evol. Microbiol.">
        <title>Complete genome of a new Firmicutes species belonging to the dominant human colonic microbiota ('Ruminococcus bicirculans') reveals two chromosomes and a selective capacity to utilize plant glucans.</title>
        <authorList>
            <consortium name="NISC Comparative Sequencing Program"/>
            <person name="Wegmann U."/>
            <person name="Louis P."/>
            <person name="Goesmann A."/>
            <person name="Henrissat B."/>
            <person name="Duncan S.H."/>
            <person name="Flint H.J."/>
        </authorList>
    </citation>
    <scope>NUCLEOTIDE SEQUENCE</scope>
    <source>
        <strain evidence="2">CGMCC 1.15931</strain>
    </source>
</reference>
<reference evidence="5" key="2">
    <citation type="journal article" date="2019" name="Int. J. Syst. Evol. Microbiol.">
        <title>The Global Catalogue of Microorganisms (GCM) 10K type strain sequencing project: providing services to taxonomists for standard genome sequencing and annotation.</title>
        <authorList>
            <consortium name="The Broad Institute Genomics Platform"/>
            <consortium name="The Broad Institute Genome Sequencing Center for Infectious Disease"/>
            <person name="Wu L."/>
            <person name="Ma J."/>
        </authorList>
    </citation>
    <scope>NUCLEOTIDE SEQUENCE [LARGE SCALE GENOMIC DNA]</scope>
    <source>
        <strain evidence="5">CGMCC 1.15931</strain>
    </source>
</reference>
<sequence>MSSRVIVQLLLSLLLLVSQQLAASHVYLHVYTHVPGSGPVQLSQDDGGKGSRPVAADHLCGLCVSGEQLAHALGVPSYSLHAVRPDYLPPIAAHVHAACGRTACAYQSRAPPLA</sequence>
<dbReference type="Proteomes" id="UP000430634">
    <property type="component" value="Unassembled WGS sequence"/>
</dbReference>
<dbReference type="RefSeq" id="WP_155472516.1">
    <property type="nucleotide sequence ID" value="NZ_BMKG01000005.1"/>
</dbReference>
<name>A0A6I3T0X9_9BURK</name>
<reference evidence="2" key="4">
    <citation type="submission" date="2024-05" db="EMBL/GenBank/DDBJ databases">
        <authorList>
            <person name="Sun Q."/>
            <person name="Zhou Y."/>
        </authorList>
    </citation>
    <scope>NUCLEOTIDE SEQUENCE</scope>
    <source>
        <strain evidence="2">CGMCC 1.15931</strain>
    </source>
</reference>
<accession>A0A6I3T0X9</accession>
<gene>
    <name evidence="2" type="ORF">GCM10011572_16050</name>
    <name evidence="3" type="ORF">GM672_21155</name>
</gene>
<reference evidence="3 4" key="3">
    <citation type="submission" date="2019-11" db="EMBL/GenBank/DDBJ databases">
        <title>Type strains purchased from KCTC, JCM and DSMZ.</title>
        <authorList>
            <person name="Lu H."/>
        </authorList>
    </citation>
    <scope>NUCLEOTIDE SEQUENCE [LARGE SCALE GENOMIC DNA]</scope>
    <source>
        <strain evidence="3 4">KCTC 52429</strain>
    </source>
</reference>
<organism evidence="3 4">
    <name type="scientific">Pseudoduganella buxea</name>
    <dbReference type="NCBI Taxonomy" id="1949069"/>
    <lineage>
        <taxon>Bacteria</taxon>
        <taxon>Pseudomonadati</taxon>
        <taxon>Pseudomonadota</taxon>
        <taxon>Betaproteobacteria</taxon>
        <taxon>Burkholderiales</taxon>
        <taxon>Oxalobacteraceae</taxon>
        <taxon>Telluria group</taxon>
        <taxon>Pseudoduganella</taxon>
    </lineage>
</organism>
<dbReference type="OrthoDB" id="8758457at2"/>
<dbReference type="Proteomes" id="UP000622638">
    <property type="component" value="Unassembled WGS sequence"/>
</dbReference>
<proteinExistence type="predicted"/>
<comment type="caution">
    <text evidence="3">The sequence shown here is derived from an EMBL/GenBank/DDBJ whole genome shotgun (WGS) entry which is preliminary data.</text>
</comment>
<feature type="signal peptide" evidence="1">
    <location>
        <begin position="1"/>
        <end position="22"/>
    </location>
</feature>
<dbReference type="EMBL" id="BMKG01000005">
    <property type="protein sequence ID" value="GGB94882.1"/>
    <property type="molecule type" value="Genomic_DNA"/>
</dbReference>
<dbReference type="EMBL" id="WNKZ01000076">
    <property type="protein sequence ID" value="MTV55241.1"/>
    <property type="molecule type" value="Genomic_DNA"/>
</dbReference>
<evidence type="ECO:0000256" key="1">
    <source>
        <dbReference type="SAM" id="SignalP"/>
    </source>
</evidence>
<evidence type="ECO:0000313" key="3">
    <source>
        <dbReference type="EMBL" id="MTV55241.1"/>
    </source>
</evidence>
<evidence type="ECO:0000313" key="2">
    <source>
        <dbReference type="EMBL" id="GGB94882.1"/>
    </source>
</evidence>
<keyword evidence="5" id="KW-1185">Reference proteome</keyword>
<evidence type="ECO:0000313" key="4">
    <source>
        <dbReference type="Proteomes" id="UP000430634"/>
    </source>
</evidence>
<evidence type="ECO:0000313" key="5">
    <source>
        <dbReference type="Proteomes" id="UP000622638"/>
    </source>
</evidence>